<reference evidence="11" key="1">
    <citation type="submission" date="2019-02" db="EMBL/GenBank/DDBJ databases">
        <authorList>
            <person name="Li S.-H."/>
        </authorList>
    </citation>
    <scope>NUCLEOTIDE SEQUENCE</scope>
    <source>
        <strain evidence="11">IMCC11814</strain>
    </source>
</reference>
<keyword evidence="5 9" id="KW-0067">ATP-binding</keyword>
<keyword evidence="9" id="KW-0963">Cytoplasm</keyword>
<accession>A0ABT3T0T5</accession>
<comment type="catalytic activity">
    <reaction evidence="9">
        <text>D-ribose + ATP = D-ribose 5-phosphate + ADP + H(+)</text>
        <dbReference type="Rhea" id="RHEA:13697"/>
        <dbReference type="ChEBI" id="CHEBI:15378"/>
        <dbReference type="ChEBI" id="CHEBI:30616"/>
        <dbReference type="ChEBI" id="CHEBI:47013"/>
        <dbReference type="ChEBI" id="CHEBI:78346"/>
        <dbReference type="ChEBI" id="CHEBI:456216"/>
        <dbReference type="EC" id="2.7.1.15"/>
    </reaction>
</comment>
<evidence type="ECO:0000256" key="4">
    <source>
        <dbReference type="ARBA" id="ARBA00022777"/>
    </source>
</evidence>
<dbReference type="InterPro" id="IPR011877">
    <property type="entry name" value="Ribokinase"/>
</dbReference>
<evidence type="ECO:0000313" key="12">
    <source>
        <dbReference type="Proteomes" id="UP001143304"/>
    </source>
</evidence>
<feature type="binding site" evidence="9">
    <location>
        <position position="278"/>
    </location>
    <ligand>
        <name>K(+)</name>
        <dbReference type="ChEBI" id="CHEBI:29103"/>
    </ligand>
</feature>
<feature type="binding site" evidence="9">
    <location>
        <begin position="10"/>
        <end position="12"/>
    </location>
    <ligand>
        <name>substrate</name>
    </ligand>
</feature>
<keyword evidence="12" id="KW-1185">Reference proteome</keyword>
<comment type="activity regulation">
    <text evidence="9">Activated by a monovalent cation that binds near, but not in, the active site. The most likely occupant of the site in vivo is potassium. Ion binding induces a conformational change that may alter substrate affinity.</text>
</comment>
<dbReference type="EMBL" id="SHNO01000001">
    <property type="protein sequence ID" value="MCX2975865.1"/>
    <property type="molecule type" value="Genomic_DNA"/>
</dbReference>
<keyword evidence="4 9" id="KW-0418">Kinase</keyword>
<dbReference type="RefSeq" id="WP_279247624.1">
    <property type="nucleotide sequence ID" value="NZ_SHNO01000001.1"/>
</dbReference>
<feature type="binding site" evidence="9">
    <location>
        <position position="273"/>
    </location>
    <ligand>
        <name>K(+)</name>
        <dbReference type="ChEBI" id="CHEBI:29103"/>
    </ligand>
</feature>
<dbReference type="InterPro" id="IPR029056">
    <property type="entry name" value="Ribokinase-like"/>
</dbReference>
<feature type="domain" description="Carbohydrate kinase PfkB" evidence="10">
    <location>
        <begin position="6"/>
        <end position="284"/>
    </location>
</feature>
<keyword evidence="3 9" id="KW-0547">Nucleotide-binding</keyword>
<feature type="binding site" evidence="9">
    <location>
        <position position="179"/>
    </location>
    <ligand>
        <name>ATP</name>
        <dbReference type="ChEBI" id="CHEBI:30616"/>
    </ligand>
</feature>
<comment type="subcellular location">
    <subcellularLocation>
        <location evidence="9">Cytoplasm</location>
    </subcellularLocation>
</comment>
<comment type="function">
    <text evidence="9">Catalyzes the phosphorylation of ribose at O-5 in a reaction requiring ATP and magnesium. The resulting D-ribose-5-phosphate can then be used either for sythesis of nucleotides, histidine, and tryptophan, or as a component of the pentose phosphate pathway.</text>
</comment>
<evidence type="ECO:0000256" key="2">
    <source>
        <dbReference type="ARBA" id="ARBA00022723"/>
    </source>
</evidence>
<dbReference type="PANTHER" id="PTHR10584">
    <property type="entry name" value="SUGAR KINASE"/>
    <property type="match status" value="1"/>
</dbReference>
<comment type="pathway">
    <text evidence="9">Carbohydrate metabolism; D-ribose degradation; D-ribose 5-phosphate from beta-D-ribopyranose: step 2/2.</text>
</comment>
<proteinExistence type="inferred from homology"/>
<name>A0ABT3T0T5_9GAMM</name>
<dbReference type="Proteomes" id="UP001143304">
    <property type="component" value="Unassembled WGS sequence"/>
</dbReference>
<evidence type="ECO:0000256" key="3">
    <source>
        <dbReference type="ARBA" id="ARBA00022741"/>
    </source>
</evidence>
<organism evidence="11 12">
    <name type="scientific">Candidatus Marimicrobium litorale</name>
    <dbReference type="NCBI Taxonomy" id="2518991"/>
    <lineage>
        <taxon>Bacteria</taxon>
        <taxon>Pseudomonadati</taxon>
        <taxon>Pseudomonadota</taxon>
        <taxon>Gammaproteobacteria</taxon>
        <taxon>Cellvibrionales</taxon>
        <taxon>Halieaceae</taxon>
        <taxon>Marimicrobium</taxon>
    </lineage>
</organism>
<feature type="binding site" evidence="9">
    <location>
        <position position="282"/>
    </location>
    <ligand>
        <name>K(+)</name>
        <dbReference type="ChEBI" id="CHEBI:29103"/>
    </ligand>
</feature>
<comment type="caution">
    <text evidence="9">Lacks conserved residue(s) required for the propagation of feature annotation.</text>
</comment>
<evidence type="ECO:0000313" key="11">
    <source>
        <dbReference type="EMBL" id="MCX2975865.1"/>
    </source>
</evidence>
<keyword evidence="7 9" id="KW-0630">Potassium</keyword>
<comment type="similarity">
    <text evidence="9">Belongs to the carbohydrate kinase PfkB family. Ribokinase subfamily.</text>
</comment>
<dbReference type="SUPFAM" id="SSF53613">
    <property type="entry name" value="Ribokinase-like"/>
    <property type="match status" value="1"/>
</dbReference>
<comment type="cofactor">
    <cofactor evidence="9">
        <name>Mg(2+)</name>
        <dbReference type="ChEBI" id="CHEBI:18420"/>
    </cofactor>
    <text evidence="9">Requires a divalent cation, most likely magnesium in vivo, as an electrophilic catalyst to aid phosphoryl group transfer. It is the chelate of the metal and the nucleotide that is the actual substrate.</text>
</comment>
<dbReference type="InterPro" id="IPR002139">
    <property type="entry name" value="Ribo/fructo_kinase"/>
</dbReference>
<feature type="binding site" evidence="9">
    <location>
        <position position="239"/>
    </location>
    <ligand>
        <name>K(+)</name>
        <dbReference type="ChEBI" id="CHEBI:29103"/>
    </ligand>
</feature>
<evidence type="ECO:0000256" key="7">
    <source>
        <dbReference type="ARBA" id="ARBA00022958"/>
    </source>
</evidence>
<comment type="subunit">
    <text evidence="9">Homodimer.</text>
</comment>
<dbReference type="PANTHER" id="PTHR10584:SF166">
    <property type="entry name" value="RIBOKINASE"/>
    <property type="match status" value="1"/>
</dbReference>
<gene>
    <name evidence="9" type="primary">rbsK</name>
    <name evidence="11" type="ORF">EYC82_00670</name>
</gene>
<evidence type="ECO:0000256" key="5">
    <source>
        <dbReference type="ARBA" id="ARBA00022840"/>
    </source>
</evidence>
<feature type="binding site" evidence="9">
    <location>
        <position position="237"/>
    </location>
    <ligand>
        <name>K(+)</name>
        <dbReference type="ChEBI" id="CHEBI:29103"/>
    </ligand>
</feature>
<feature type="binding site" evidence="9">
    <location>
        <begin position="242"/>
        <end position="243"/>
    </location>
    <ligand>
        <name>ATP</name>
        <dbReference type="ChEBI" id="CHEBI:30616"/>
    </ligand>
</feature>
<dbReference type="CDD" id="cd01174">
    <property type="entry name" value="ribokinase"/>
    <property type="match status" value="1"/>
</dbReference>
<evidence type="ECO:0000259" key="10">
    <source>
        <dbReference type="Pfam" id="PF00294"/>
    </source>
</evidence>
<feature type="binding site" evidence="9">
    <location>
        <begin position="38"/>
        <end position="42"/>
    </location>
    <ligand>
        <name>substrate</name>
    </ligand>
</feature>
<evidence type="ECO:0000256" key="1">
    <source>
        <dbReference type="ARBA" id="ARBA00022679"/>
    </source>
</evidence>
<dbReference type="Pfam" id="PF00294">
    <property type="entry name" value="PfkB"/>
    <property type="match status" value="1"/>
</dbReference>
<keyword evidence="2 9" id="KW-0479">Metal-binding</keyword>
<dbReference type="EC" id="2.7.1.15" evidence="9"/>
<feature type="binding site" evidence="9">
    <location>
        <position position="276"/>
    </location>
    <ligand>
        <name>K(+)</name>
        <dbReference type="ChEBI" id="CHEBI:29103"/>
    </ligand>
</feature>
<keyword evidence="8 9" id="KW-0119">Carbohydrate metabolism</keyword>
<dbReference type="Gene3D" id="3.40.1190.20">
    <property type="match status" value="1"/>
</dbReference>
<dbReference type="HAMAP" id="MF_01987">
    <property type="entry name" value="Ribokinase"/>
    <property type="match status" value="1"/>
</dbReference>
<keyword evidence="6 9" id="KW-0460">Magnesium</keyword>
<evidence type="ECO:0000256" key="9">
    <source>
        <dbReference type="HAMAP-Rule" id="MF_01987"/>
    </source>
</evidence>
<feature type="binding site" evidence="9">
    <location>
        <begin position="211"/>
        <end position="216"/>
    </location>
    <ligand>
        <name>ATP</name>
        <dbReference type="ChEBI" id="CHEBI:30616"/>
    </ligand>
</feature>
<keyword evidence="1 9" id="KW-0808">Transferase</keyword>
<feature type="binding site" evidence="9">
    <location>
        <position position="243"/>
    </location>
    <ligand>
        <name>substrate</name>
    </ligand>
</feature>
<dbReference type="PRINTS" id="PR00990">
    <property type="entry name" value="RIBOKINASE"/>
</dbReference>
<protein>
    <recommendedName>
        <fullName evidence="9">Ribokinase</fullName>
        <shortName evidence="9">RK</shortName>
        <ecNumber evidence="9">2.7.1.15</ecNumber>
    </recommendedName>
</protein>
<sequence>MTVFNLGSLIIDHVYRVPRFVQPGETLATERYTRFVGGKGLNQSLALARAGVSVCHAGCIGSDGEILRQTLVEAGVDVSLLRRVDQPSGSAVVQVDRSGENCILLHTGANDCVDPAMLAEILVEAAPGDWILMQHETPCVADMICAASAAGLVVALNPAPMVPAIIHYPLHLLDYLVVNEAEGRQLTGEAEPTAVLAALADRLPKCHTVLTLGAAGAMYCGPEGECRVPADRVNAVDTTGAGDTFIGFFLAARIAGKTVEASLLWACRAAAVCVQQEGAAPSIPYREAVDA</sequence>
<feature type="active site" description="Proton acceptor" evidence="9">
    <location>
        <position position="243"/>
    </location>
</feature>
<evidence type="ECO:0000256" key="6">
    <source>
        <dbReference type="ARBA" id="ARBA00022842"/>
    </source>
</evidence>
<comment type="caution">
    <text evidence="11">The sequence shown here is derived from an EMBL/GenBank/DDBJ whole genome shotgun (WGS) entry which is preliminary data.</text>
</comment>
<feature type="binding site" evidence="9">
    <location>
        <position position="136"/>
    </location>
    <ligand>
        <name>substrate</name>
    </ligand>
</feature>
<dbReference type="InterPro" id="IPR011611">
    <property type="entry name" value="PfkB_dom"/>
</dbReference>
<evidence type="ECO:0000256" key="8">
    <source>
        <dbReference type="ARBA" id="ARBA00023277"/>
    </source>
</evidence>